<accession>A0A849BXX6</accession>
<sequence length="98" mass="10635">MAKGYWVSVYPAISDPERLTAYNKLAGPAVQAGGGRLLTHVGSRVVAHEAGITQRVILIEFNSFEEAVAAYESEAYQKALVALPDGVERDFRIIEGID</sequence>
<evidence type="ECO:0000313" key="2">
    <source>
        <dbReference type="EMBL" id="NNH71413.1"/>
    </source>
</evidence>
<dbReference type="RefSeq" id="WP_067521185.1">
    <property type="nucleotide sequence ID" value="NZ_JABELX010000005.1"/>
</dbReference>
<reference evidence="2 3" key="1">
    <citation type="submission" date="2020-05" db="EMBL/GenBank/DDBJ databases">
        <title>MicrobeNet Type strains.</title>
        <authorList>
            <person name="Nicholson A.C."/>
        </authorList>
    </citation>
    <scope>NUCLEOTIDE SEQUENCE [LARGE SCALE GENOMIC DNA]</scope>
    <source>
        <strain evidence="2 3">JCM 3224</strain>
    </source>
</reference>
<feature type="domain" description="DUF1330" evidence="1">
    <location>
        <begin position="3"/>
        <end position="97"/>
    </location>
</feature>
<proteinExistence type="predicted"/>
<dbReference type="Proteomes" id="UP000586827">
    <property type="component" value="Unassembled WGS sequence"/>
</dbReference>
<organism evidence="2 3">
    <name type="scientific">Nocardia uniformis</name>
    <dbReference type="NCBI Taxonomy" id="53432"/>
    <lineage>
        <taxon>Bacteria</taxon>
        <taxon>Bacillati</taxon>
        <taxon>Actinomycetota</taxon>
        <taxon>Actinomycetes</taxon>
        <taxon>Mycobacteriales</taxon>
        <taxon>Nocardiaceae</taxon>
        <taxon>Nocardia</taxon>
    </lineage>
</organism>
<dbReference type="AlphaFoldDB" id="A0A849BXX6"/>
<dbReference type="InterPro" id="IPR010753">
    <property type="entry name" value="DUF1330"/>
</dbReference>
<evidence type="ECO:0000259" key="1">
    <source>
        <dbReference type="Pfam" id="PF07045"/>
    </source>
</evidence>
<dbReference type="SUPFAM" id="SSF54909">
    <property type="entry name" value="Dimeric alpha+beta barrel"/>
    <property type="match status" value="1"/>
</dbReference>
<dbReference type="Gene3D" id="3.30.70.100">
    <property type="match status" value="1"/>
</dbReference>
<evidence type="ECO:0000313" key="3">
    <source>
        <dbReference type="Proteomes" id="UP000586827"/>
    </source>
</evidence>
<keyword evidence="3" id="KW-1185">Reference proteome</keyword>
<dbReference type="EMBL" id="JABELX010000005">
    <property type="protein sequence ID" value="NNH71413.1"/>
    <property type="molecule type" value="Genomic_DNA"/>
</dbReference>
<name>A0A849BXX6_9NOCA</name>
<gene>
    <name evidence="2" type="ORF">HLB23_16330</name>
</gene>
<dbReference type="Pfam" id="PF07045">
    <property type="entry name" value="DUF1330"/>
    <property type="match status" value="1"/>
</dbReference>
<dbReference type="InterPro" id="IPR011008">
    <property type="entry name" value="Dimeric_a/b-barrel"/>
</dbReference>
<comment type="caution">
    <text evidence="2">The sequence shown here is derived from an EMBL/GenBank/DDBJ whole genome shotgun (WGS) entry which is preliminary data.</text>
</comment>
<protein>
    <submittedName>
        <fullName evidence="2">DUF1330 domain-containing protein</fullName>
    </submittedName>
</protein>